<keyword evidence="1" id="KW-1133">Transmembrane helix</keyword>
<organism evidence="2 3">
    <name type="scientific">Allocatelliglobosispora scoriae</name>
    <dbReference type="NCBI Taxonomy" id="643052"/>
    <lineage>
        <taxon>Bacteria</taxon>
        <taxon>Bacillati</taxon>
        <taxon>Actinomycetota</taxon>
        <taxon>Actinomycetes</taxon>
        <taxon>Micromonosporales</taxon>
        <taxon>Micromonosporaceae</taxon>
        <taxon>Allocatelliglobosispora</taxon>
    </lineage>
</organism>
<keyword evidence="1" id="KW-0812">Transmembrane</keyword>
<comment type="caution">
    <text evidence="2">The sequence shown here is derived from an EMBL/GenBank/DDBJ whole genome shotgun (WGS) entry which is preliminary data.</text>
</comment>
<accession>A0A841BJE9</accession>
<protein>
    <submittedName>
        <fullName evidence="2">Uncharacterized protein</fullName>
    </submittedName>
</protein>
<keyword evidence="3" id="KW-1185">Reference proteome</keyword>
<feature type="transmembrane region" description="Helical" evidence="1">
    <location>
        <begin position="39"/>
        <end position="61"/>
    </location>
</feature>
<dbReference type="Proteomes" id="UP000587527">
    <property type="component" value="Unassembled WGS sequence"/>
</dbReference>
<dbReference type="RefSeq" id="WP_184831574.1">
    <property type="nucleotide sequence ID" value="NZ_JACHMN010000001.1"/>
</dbReference>
<feature type="transmembrane region" description="Helical" evidence="1">
    <location>
        <begin position="12"/>
        <end position="33"/>
    </location>
</feature>
<gene>
    <name evidence="2" type="ORF">F4553_000542</name>
</gene>
<keyword evidence="1" id="KW-0472">Membrane</keyword>
<evidence type="ECO:0000313" key="2">
    <source>
        <dbReference type="EMBL" id="MBB5867163.1"/>
    </source>
</evidence>
<proteinExistence type="predicted"/>
<dbReference type="AlphaFoldDB" id="A0A841BJE9"/>
<reference evidence="2 3" key="1">
    <citation type="submission" date="2020-08" db="EMBL/GenBank/DDBJ databases">
        <title>Sequencing the genomes of 1000 actinobacteria strains.</title>
        <authorList>
            <person name="Klenk H.-P."/>
        </authorList>
    </citation>
    <scope>NUCLEOTIDE SEQUENCE [LARGE SCALE GENOMIC DNA]</scope>
    <source>
        <strain evidence="2 3">DSM 45362</strain>
    </source>
</reference>
<dbReference type="EMBL" id="JACHMN010000001">
    <property type="protein sequence ID" value="MBB5867163.1"/>
    <property type="molecule type" value="Genomic_DNA"/>
</dbReference>
<evidence type="ECO:0000313" key="3">
    <source>
        <dbReference type="Proteomes" id="UP000587527"/>
    </source>
</evidence>
<sequence length="68" mass="7710">MQEPPADSWWEVPGKALLIATPFLTSVAFFALPGASWRIWVSALGGIYVFFFVLLGTAKLFRDWHREP</sequence>
<evidence type="ECO:0000256" key="1">
    <source>
        <dbReference type="SAM" id="Phobius"/>
    </source>
</evidence>
<name>A0A841BJE9_9ACTN</name>